<gene>
    <name evidence="2" type="ORF">C2845_PM02G39040</name>
</gene>
<accession>A0A3L6SFS2</accession>
<dbReference type="Pfam" id="PF12937">
    <property type="entry name" value="F-box-like"/>
    <property type="match status" value="1"/>
</dbReference>
<dbReference type="InterPro" id="IPR001810">
    <property type="entry name" value="F-box_dom"/>
</dbReference>
<dbReference type="Gene3D" id="1.20.1280.50">
    <property type="match status" value="1"/>
</dbReference>
<dbReference type="PANTHER" id="PTHR44586">
    <property type="entry name" value="F-BOX DOMAIN CONTAINING PROTEIN, EXPRESSED"/>
    <property type="match status" value="1"/>
</dbReference>
<dbReference type="CDD" id="cd09917">
    <property type="entry name" value="F-box_SF"/>
    <property type="match status" value="1"/>
</dbReference>
<evidence type="ECO:0000313" key="3">
    <source>
        <dbReference type="Proteomes" id="UP000275267"/>
    </source>
</evidence>
<dbReference type="EMBL" id="PQIB02000005">
    <property type="protein sequence ID" value="RLN19890.1"/>
    <property type="molecule type" value="Genomic_DNA"/>
</dbReference>
<dbReference type="PANTHER" id="PTHR44586:SF14">
    <property type="entry name" value="F-BOX DOMAIN CONTAINING PROTEIN, EXPRESSED"/>
    <property type="match status" value="1"/>
</dbReference>
<reference evidence="3" key="1">
    <citation type="journal article" date="2019" name="Nat. Commun.">
        <title>The genome of broomcorn millet.</title>
        <authorList>
            <person name="Zou C."/>
            <person name="Miki D."/>
            <person name="Li D."/>
            <person name="Tang Q."/>
            <person name="Xiao L."/>
            <person name="Rajput S."/>
            <person name="Deng P."/>
            <person name="Jia W."/>
            <person name="Huang R."/>
            <person name="Zhang M."/>
            <person name="Sun Y."/>
            <person name="Hu J."/>
            <person name="Fu X."/>
            <person name="Schnable P.S."/>
            <person name="Li F."/>
            <person name="Zhang H."/>
            <person name="Feng B."/>
            <person name="Zhu X."/>
            <person name="Liu R."/>
            <person name="Schnable J.C."/>
            <person name="Zhu J.-K."/>
            <person name="Zhang H."/>
        </authorList>
    </citation>
    <scope>NUCLEOTIDE SEQUENCE [LARGE SCALE GENOMIC DNA]</scope>
</reference>
<dbReference type="PROSITE" id="PS50181">
    <property type="entry name" value="FBOX"/>
    <property type="match status" value="1"/>
</dbReference>
<dbReference type="Pfam" id="PF03478">
    <property type="entry name" value="Beta-prop_KIB1-4"/>
    <property type="match status" value="1"/>
</dbReference>
<dbReference type="STRING" id="4540.A0A3L6SFS2"/>
<comment type="caution">
    <text evidence="2">The sequence shown here is derived from an EMBL/GenBank/DDBJ whole genome shotgun (WGS) entry which is preliminary data.</text>
</comment>
<dbReference type="AlphaFoldDB" id="A0A3L6SFS2"/>
<dbReference type="SUPFAM" id="SSF81383">
    <property type="entry name" value="F-box domain"/>
    <property type="match status" value="1"/>
</dbReference>
<organism evidence="2 3">
    <name type="scientific">Panicum miliaceum</name>
    <name type="common">Proso millet</name>
    <name type="synonym">Broomcorn millet</name>
    <dbReference type="NCBI Taxonomy" id="4540"/>
    <lineage>
        <taxon>Eukaryota</taxon>
        <taxon>Viridiplantae</taxon>
        <taxon>Streptophyta</taxon>
        <taxon>Embryophyta</taxon>
        <taxon>Tracheophyta</taxon>
        <taxon>Spermatophyta</taxon>
        <taxon>Magnoliopsida</taxon>
        <taxon>Liliopsida</taxon>
        <taxon>Poales</taxon>
        <taxon>Poaceae</taxon>
        <taxon>PACMAD clade</taxon>
        <taxon>Panicoideae</taxon>
        <taxon>Panicodae</taxon>
        <taxon>Paniceae</taxon>
        <taxon>Panicinae</taxon>
        <taxon>Panicum</taxon>
        <taxon>Panicum sect. Panicum</taxon>
    </lineage>
</organism>
<name>A0A3L6SFS2_PANMI</name>
<keyword evidence="3" id="KW-1185">Reference proteome</keyword>
<dbReference type="SMART" id="SM00256">
    <property type="entry name" value="FBOX"/>
    <property type="match status" value="1"/>
</dbReference>
<dbReference type="InterPro" id="IPR005174">
    <property type="entry name" value="KIB1-4_b-propeller"/>
</dbReference>
<evidence type="ECO:0000259" key="1">
    <source>
        <dbReference type="PROSITE" id="PS50181"/>
    </source>
</evidence>
<feature type="domain" description="F-box" evidence="1">
    <location>
        <begin position="1"/>
        <end position="45"/>
    </location>
</feature>
<sequence length="410" mass="47233">MPELPQEILMDIFALLEIPDLVRAGSVCSSWNNAYTRIRNIGQQKQAQTPCLLYTSESAGENVACLYSLAEKRAYKLTLPEPPIHRRYLIGSSDGWVITVDERSEMHLVNPITSEQIALPSVITIEQVEPIYDNTGAICKYNYSMDTKMSVTRRPLTLSLGKLRYYFHHKAHIFYDASVGSYIVVFIHNPFGQLVFARLGDEKWTRLSSSYTNFQDCIYQDGVLYAVTAFSEIIAFDLSGPVVGAKIIMDRVSDFYGRERVYIVQAPWGDMLQVWRPEAWINEEVDGHRHEATFEHKMKWMKIYKVCTVTKKKLVQMNSLDDHVLFLGRNQSLCSHAREYPQLKPNHVYLTDDVELVEYSCERGYRLNIGVLNFENKSFEEIILPRPWSNCLAPLFIVPNPRKMDLALHT</sequence>
<evidence type="ECO:0000313" key="2">
    <source>
        <dbReference type="EMBL" id="RLN19890.1"/>
    </source>
</evidence>
<proteinExistence type="predicted"/>
<dbReference type="Proteomes" id="UP000275267">
    <property type="component" value="Unassembled WGS sequence"/>
</dbReference>
<dbReference type="OrthoDB" id="695192at2759"/>
<dbReference type="InterPro" id="IPR036047">
    <property type="entry name" value="F-box-like_dom_sf"/>
</dbReference>
<protein>
    <recommendedName>
        <fullName evidence="1">F-box domain-containing protein</fullName>
    </recommendedName>
</protein>